<protein>
    <recommendedName>
        <fullName evidence="1">ABC-three component systems C-terminal domain-containing protein</fullName>
    </recommendedName>
</protein>
<gene>
    <name evidence="2" type="ORF">SAMN05421731_101613</name>
</gene>
<sequence length="422" mass="48695">MNRHDFMTVNSVIVNDGSGVLVNAMTEDYTYVLTAKHAVLESNVVKRIDGSYINVLDVFKHENDKIDCAILIVDYQPDIKQKTHYIGSLPDLASLVLVGYPICRRNADDKIRHQNGTFVEHLNNEFVLSADGIPGQDIIMGMSGGGVYFIENDNAYLIGIEHRMDGTIREEFFGRLKCNSLALFDEIIQNYKIPPMIPSFLECFSRIKDDIFKFNVVKSSNVEKLKSYLNHIAENLIKDGLSPYIIMQRYNEQLVLLTKNIEHLKEKELWIAYCEFLIICLIVDSPQIADENYLNGLDGKRRLLYYNSTENWTRKLQEILIYAQSVFIDKGTLIISSPESHAMLYPHKETLADVVDDISQIPLDGYGDEIDNTYEKLYENLVITHLQTLNNHCVSQHEYKYRDLKPREMINFFKGSYYEIIK</sequence>
<keyword evidence="3" id="KW-1185">Reference proteome</keyword>
<name>A0A240E4X0_9GAMM</name>
<dbReference type="AlphaFoldDB" id="A0A240E4X0"/>
<feature type="domain" description="ABC-three component systems C-terminal" evidence="1">
    <location>
        <begin position="178"/>
        <end position="394"/>
    </location>
</feature>
<dbReference type="EMBL" id="OANT01000001">
    <property type="protein sequence ID" value="SNX43571.1"/>
    <property type="molecule type" value="Genomic_DNA"/>
</dbReference>
<reference evidence="3" key="1">
    <citation type="submission" date="2016-09" db="EMBL/GenBank/DDBJ databases">
        <authorList>
            <person name="Varghese N."/>
            <person name="Submissions S."/>
        </authorList>
    </citation>
    <scope>NUCLEOTIDE SEQUENCE [LARGE SCALE GENOMIC DNA]</scope>
    <source>
        <strain evidence="3">ANC 4466</strain>
    </source>
</reference>
<dbReference type="InterPro" id="IPR046916">
    <property type="entry name" value="ABC-3C_CTD4"/>
</dbReference>
<evidence type="ECO:0000259" key="1">
    <source>
        <dbReference type="Pfam" id="PF20280"/>
    </source>
</evidence>
<dbReference type="Proteomes" id="UP000219042">
    <property type="component" value="Unassembled WGS sequence"/>
</dbReference>
<dbReference type="Pfam" id="PF20280">
    <property type="entry name" value="CTD4"/>
    <property type="match status" value="1"/>
</dbReference>
<dbReference type="SUPFAM" id="SSF50494">
    <property type="entry name" value="Trypsin-like serine proteases"/>
    <property type="match status" value="1"/>
</dbReference>
<dbReference type="OrthoDB" id="6991140at2"/>
<accession>A0A240E4X0</accession>
<proteinExistence type="predicted"/>
<dbReference type="RefSeq" id="WP_097077848.1">
    <property type="nucleotide sequence ID" value="NZ_BAABHT010000020.1"/>
</dbReference>
<dbReference type="InterPro" id="IPR009003">
    <property type="entry name" value="Peptidase_S1_PA"/>
</dbReference>
<evidence type="ECO:0000313" key="3">
    <source>
        <dbReference type="Proteomes" id="UP000219042"/>
    </source>
</evidence>
<organism evidence="2 3">
    <name type="scientific">Acinetobacter puyangensis</name>
    <dbReference type="NCBI Taxonomy" id="1096779"/>
    <lineage>
        <taxon>Bacteria</taxon>
        <taxon>Pseudomonadati</taxon>
        <taxon>Pseudomonadota</taxon>
        <taxon>Gammaproteobacteria</taxon>
        <taxon>Moraxellales</taxon>
        <taxon>Moraxellaceae</taxon>
        <taxon>Acinetobacter</taxon>
    </lineage>
</organism>
<evidence type="ECO:0000313" key="2">
    <source>
        <dbReference type="EMBL" id="SNX43571.1"/>
    </source>
</evidence>